<evidence type="ECO:0000256" key="2">
    <source>
        <dbReference type="ARBA" id="ARBA00004664"/>
    </source>
</evidence>
<keyword evidence="12" id="KW-1185">Reference proteome</keyword>
<evidence type="ECO:0000313" key="12">
    <source>
        <dbReference type="Proteomes" id="UP000334923"/>
    </source>
</evidence>
<dbReference type="EC" id="5.3.1.24" evidence="3 9"/>
<keyword evidence="6 9" id="KW-0822">Tryptophan biosynthesis</keyword>
<dbReference type="OrthoDB" id="9786954at2"/>
<name>A0A5E6MLE6_9BACT</name>
<comment type="pathway">
    <text evidence="2 9">Amino-acid biosynthesis; L-tryptophan biosynthesis; L-tryptophan from chorismate: step 3/5.</text>
</comment>
<evidence type="ECO:0000256" key="6">
    <source>
        <dbReference type="ARBA" id="ARBA00022822"/>
    </source>
</evidence>
<evidence type="ECO:0000256" key="5">
    <source>
        <dbReference type="ARBA" id="ARBA00022605"/>
    </source>
</evidence>
<keyword evidence="8 9" id="KW-0413">Isomerase</keyword>
<accession>A0A5E6MLE6</accession>
<dbReference type="PANTHER" id="PTHR42894:SF1">
    <property type="entry name" value="N-(5'-PHOSPHORIBOSYL)ANTHRANILATE ISOMERASE"/>
    <property type="match status" value="1"/>
</dbReference>
<dbReference type="InterPro" id="IPR001240">
    <property type="entry name" value="PRAI_dom"/>
</dbReference>
<evidence type="ECO:0000313" key="11">
    <source>
        <dbReference type="EMBL" id="VVM06254.1"/>
    </source>
</evidence>
<dbReference type="Pfam" id="PF00697">
    <property type="entry name" value="PRAI"/>
    <property type="match status" value="1"/>
</dbReference>
<evidence type="ECO:0000259" key="10">
    <source>
        <dbReference type="Pfam" id="PF00697"/>
    </source>
</evidence>
<proteinExistence type="inferred from homology"/>
<dbReference type="InterPro" id="IPR044643">
    <property type="entry name" value="TrpF_fam"/>
</dbReference>
<protein>
    <recommendedName>
        <fullName evidence="4 9">N-(5'-phosphoribosyl)anthranilate isomerase</fullName>
        <shortName evidence="9">PRAI</shortName>
        <ecNumber evidence="3 9">5.3.1.24</ecNumber>
    </recommendedName>
</protein>
<comment type="catalytic activity">
    <reaction evidence="1 9">
        <text>N-(5-phospho-beta-D-ribosyl)anthranilate = 1-(2-carboxyphenylamino)-1-deoxy-D-ribulose 5-phosphate</text>
        <dbReference type="Rhea" id="RHEA:21540"/>
        <dbReference type="ChEBI" id="CHEBI:18277"/>
        <dbReference type="ChEBI" id="CHEBI:58613"/>
        <dbReference type="EC" id="5.3.1.24"/>
    </reaction>
</comment>
<evidence type="ECO:0000256" key="8">
    <source>
        <dbReference type="ARBA" id="ARBA00023235"/>
    </source>
</evidence>
<dbReference type="InterPro" id="IPR011060">
    <property type="entry name" value="RibuloseP-bd_barrel"/>
</dbReference>
<dbReference type="GO" id="GO:0004640">
    <property type="term" value="F:phosphoribosylanthranilate isomerase activity"/>
    <property type="evidence" value="ECO:0007669"/>
    <property type="project" value="UniProtKB-UniRule"/>
</dbReference>
<keyword evidence="5 9" id="KW-0028">Amino-acid biosynthesis</keyword>
<dbReference type="UniPathway" id="UPA00035">
    <property type="reaction ID" value="UER00042"/>
</dbReference>
<dbReference type="CDD" id="cd00405">
    <property type="entry name" value="PRAI"/>
    <property type="match status" value="1"/>
</dbReference>
<dbReference type="HAMAP" id="MF_00135">
    <property type="entry name" value="PRAI"/>
    <property type="match status" value="1"/>
</dbReference>
<dbReference type="GO" id="GO:0000162">
    <property type="term" value="P:L-tryptophan biosynthetic process"/>
    <property type="evidence" value="ECO:0007669"/>
    <property type="project" value="UniProtKB-UniRule"/>
</dbReference>
<dbReference type="Proteomes" id="UP000334923">
    <property type="component" value="Unassembled WGS sequence"/>
</dbReference>
<evidence type="ECO:0000256" key="3">
    <source>
        <dbReference type="ARBA" id="ARBA00012572"/>
    </source>
</evidence>
<evidence type="ECO:0000256" key="7">
    <source>
        <dbReference type="ARBA" id="ARBA00023141"/>
    </source>
</evidence>
<dbReference type="PANTHER" id="PTHR42894">
    <property type="entry name" value="N-(5'-PHOSPHORIBOSYL)ANTHRANILATE ISOMERASE"/>
    <property type="match status" value="1"/>
</dbReference>
<organism evidence="11 12">
    <name type="scientific">Methylacidimicrobium tartarophylax</name>
    <dbReference type="NCBI Taxonomy" id="1041768"/>
    <lineage>
        <taxon>Bacteria</taxon>
        <taxon>Pseudomonadati</taxon>
        <taxon>Verrucomicrobiota</taxon>
        <taxon>Methylacidimicrobium</taxon>
    </lineage>
</organism>
<feature type="domain" description="N-(5'phosphoribosyl) anthranilate isomerase (PRAI)" evidence="10">
    <location>
        <begin position="5"/>
        <end position="199"/>
    </location>
</feature>
<reference evidence="11 12" key="1">
    <citation type="submission" date="2019-09" db="EMBL/GenBank/DDBJ databases">
        <authorList>
            <person name="Cremers G."/>
        </authorList>
    </citation>
    <scope>NUCLEOTIDE SEQUENCE [LARGE SCALE GENOMIC DNA]</scope>
    <source>
        <strain evidence="11">4A</strain>
    </source>
</reference>
<dbReference type="RefSeq" id="WP_142659951.1">
    <property type="nucleotide sequence ID" value="NZ_CABFVA020000065.1"/>
</dbReference>
<evidence type="ECO:0000256" key="4">
    <source>
        <dbReference type="ARBA" id="ARBA00022272"/>
    </source>
</evidence>
<comment type="similarity">
    <text evidence="9">Belongs to the TrpF family.</text>
</comment>
<sequence>MSVRVKICGITSLCDARMAIEAGADALGFILYPGSPRYVSPSSAAEILEALPPLVERVAVLVNPTAEEVKRIESLAGFSAWQLHGTESAAFCASLRPRRVIKAIRPPWPDREEFSFPSAALLLDSPSSSWGGSGKTLDWSLVRPFVERLRQPFILSGGLTPENASEAIEQTHPFGVDVASGVELAPGKKDPKRVWEFVRRCKGT</sequence>
<evidence type="ECO:0000256" key="1">
    <source>
        <dbReference type="ARBA" id="ARBA00001164"/>
    </source>
</evidence>
<gene>
    <name evidence="9 11" type="primary">trpF</name>
    <name evidence="11" type="ORF">MAMT_01081</name>
</gene>
<keyword evidence="7 9" id="KW-0057">Aromatic amino acid biosynthesis</keyword>
<dbReference type="EMBL" id="CABFVA020000065">
    <property type="protein sequence ID" value="VVM06254.1"/>
    <property type="molecule type" value="Genomic_DNA"/>
</dbReference>
<dbReference type="InterPro" id="IPR013785">
    <property type="entry name" value="Aldolase_TIM"/>
</dbReference>
<dbReference type="SUPFAM" id="SSF51366">
    <property type="entry name" value="Ribulose-phoshate binding barrel"/>
    <property type="match status" value="1"/>
</dbReference>
<dbReference type="Gene3D" id="3.20.20.70">
    <property type="entry name" value="Aldolase class I"/>
    <property type="match status" value="1"/>
</dbReference>
<evidence type="ECO:0000256" key="9">
    <source>
        <dbReference type="HAMAP-Rule" id="MF_00135"/>
    </source>
</evidence>
<dbReference type="AlphaFoldDB" id="A0A5E6MLE6"/>